<feature type="domain" description="IrrE N-terminal-like" evidence="1">
    <location>
        <begin position="39"/>
        <end position="134"/>
    </location>
</feature>
<sequence>MEADTNPIEQIIVNKISGKIVYQPLDELFISGTLVVKNSEPTIFVNSYEPYQRRRFTLAHELGHYILHSNFGSKDITINRSGESERIEWEANWFAAGFLMPRDKFIEEYRKNPDTFYLSSQFKVSISAINYRIKFLKEAGLLSE</sequence>
<dbReference type="EMBL" id="AHMH02000125">
    <property type="protein sequence ID" value="EMM99246.1"/>
    <property type="molecule type" value="Genomic_DNA"/>
</dbReference>
<organism evidence="2 3">
    <name type="scientific">Leptospira noguchii str. 2007001578</name>
    <dbReference type="NCBI Taxonomy" id="1049974"/>
    <lineage>
        <taxon>Bacteria</taxon>
        <taxon>Pseudomonadati</taxon>
        <taxon>Spirochaetota</taxon>
        <taxon>Spirochaetia</taxon>
        <taxon>Leptospirales</taxon>
        <taxon>Leptospiraceae</taxon>
        <taxon>Leptospira</taxon>
    </lineage>
</organism>
<evidence type="ECO:0000259" key="1">
    <source>
        <dbReference type="Pfam" id="PF06114"/>
    </source>
</evidence>
<name>A0ABP2T4S4_9LEPT</name>
<comment type="caution">
    <text evidence="2">The sequence shown here is derived from an EMBL/GenBank/DDBJ whole genome shotgun (WGS) entry which is preliminary data.</text>
</comment>
<reference evidence="2 3" key="1">
    <citation type="submission" date="2013-01" db="EMBL/GenBank/DDBJ databases">
        <authorList>
            <person name="Harkins D.M."/>
            <person name="Durkin A.S."/>
            <person name="Brinkac L.M."/>
            <person name="Haft D.H."/>
            <person name="Selengut J.D."/>
            <person name="Sanka R."/>
            <person name="DePew J."/>
            <person name="Purushe J."/>
            <person name="Whelen A.C."/>
            <person name="Vinetz J.M."/>
            <person name="Sutton G.G."/>
            <person name="Nierman W.C."/>
            <person name="Fouts D.E."/>
        </authorList>
    </citation>
    <scope>NUCLEOTIDE SEQUENCE [LARGE SCALE GENOMIC DNA]</scope>
    <source>
        <strain evidence="2 3">2007001578</strain>
    </source>
</reference>
<dbReference type="PANTHER" id="PTHR43236:SF1">
    <property type="entry name" value="BLL7220 PROTEIN"/>
    <property type="match status" value="1"/>
</dbReference>
<dbReference type="Proteomes" id="UP000012099">
    <property type="component" value="Unassembled WGS sequence"/>
</dbReference>
<accession>A0ABP2T4S4</accession>
<protein>
    <submittedName>
        <fullName evidence="2">PF06114 domain protein</fullName>
    </submittedName>
</protein>
<dbReference type="Gene3D" id="1.10.10.2910">
    <property type="match status" value="1"/>
</dbReference>
<gene>
    <name evidence="2" type="ORF">LEP1GSC035_4324</name>
</gene>
<dbReference type="InterPro" id="IPR052345">
    <property type="entry name" value="Rad_response_metalloprotease"/>
</dbReference>
<evidence type="ECO:0000313" key="2">
    <source>
        <dbReference type="EMBL" id="EMM99246.1"/>
    </source>
</evidence>
<proteinExistence type="predicted"/>
<dbReference type="Pfam" id="PF06114">
    <property type="entry name" value="Peptidase_M78"/>
    <property type="match status" value="1"/>
</dbReference>
<dbReference type="PANTHER" id="PTHR43236">
    <property type="entry name" value="ANTITOXIN HIGA1"/>
    <property type="match status" value="1"/>
</dbReference>
<keyword evidence="3" id="KW-1185">Reference proteome</keyword>
<evidence type="ECO:0000313" key="3">
    <source>
        <dbReference type="Proteomes" id="UP000012099"/>
    </source>
</evidence>
<dbReference type="InterPro" id="IPR010359">
    <property type="entry name" value="IrrE_HExxH"/>
</dbReference>